<dbReference type="EMBL" id="KQ435191">
    <property type="protein sequence ID" value="KZC15041.1"/>
    <property type="molecule type" value="Genomic_DNA"/>
</dbReference>
<name>A0A154PT03_DUFNO</name>
<evidence type="ECO:0000313" key="3">
    <source>
        <dbReference type="Proteomes" id="UP000076502"/>
    </source>
</evidence>
<organism evidence="2 3">
    <name type="scientific">Dufourea novaeangliae</name>
    <name type="common">Sweat bee</name>
    <dbReference type="NCBI Taxonomy" id="178035"/>
    <lineage>
        <taxon>Eukaryota</taxon>
        <taxon>Metazoa</taxon>
        <taxon>Ecdysozoa</taxon>
        <taxon>Arthropoda</taxon>
        <taxon>Hexapoda</taxon>
        <taxon>Insecta</taxon>
        <taxon>Pterygota</taxon>
        <taxon>Neoptera</taxon>
        <taxon>Endopterygota</taxon>
        <taxon>Hymenoptera</taxon>
        <taxon>Apocrita</taxon>
        <taxon>Aculeata</taxon>
        <taxon>Apoidea</taxon>
        <taxon>Anthophila</taxon>
        <taxon>Halictidae</taxon>
        <taxon>Rophitinae</taxon>
        <taxon>Dufourea</taxon>
    </lineage>
</organism>
<dbReference type="SUPFAM" id="SSF56112">
    <property type="entry name" value="Protein kinase-like (PK-like)"/>
    <property type="match status" value="1"/>
</dbReference>
<proteinExistence type="predicted"/>
<dbReference type="PANTHER" id="PTHR11012:SF55">
    <property type="entry name" value="BHLH DOMAIN-CONTAINING PROTEIN"/>
    <property type="match status" value="1"/>
</dbReference>
<evidence type="ECO:0000313" key="2">
    <source>
        <dbReference type="EMBL" id="KZC15041.1"/>
    </source>
</evidence>
<dbReference type="InterPro" id="IPR011009">
    <property type="entry name" value="Kinase-like_dom_sf"/>
</dbReference>
<dbReference type="PANTHER" id="PTHR11012">
    <property type="entry name" value="PROTEIN KINASE-LIKE DOMAIN-CONTAINING"/>
    <property type="match status" value="1"/>
</dbReference>
<accession>A0A154PT03</accession>
<dbReference type="SMART" id="SM00587">
    <property type="entry name" value="CHK"/>
    <property type="match status" value="1"/>
</dbReference>
<sequence>MTGDSVEIKEVVLRDIEPLIRQKLGDHVIVENFKAQSLLPPGENFGSTILKVDVELRDEHAEKTEELHLIGKMLPLTEFQRLVFDSSRTFFKETFMYQTIIPAYNKVELESGVNIHETFDIVPKFYGWRSSIQPDVELDDDAVFLMENLKVKGYYNGDRTVGYDLEHSIIAVKALAKFHALGMAIKQKKPGLFEVFKMHAKLSPMVGDDTLVLEAMLQTIKSDPELSVYYSRCEKVLKEMRISVIWSDVPREPWMTIIHSDFWVNNILFHRNDEGKVDDVKFVDFQLYVYSSAIRDLLFYLFSSIHSDITEEQLEGLMDVYYNTLIEKLNQLGCDTKCFNKEAFREKMAEDAPREFVHLCFMLKVLTLDVKQTNFDYVRIQKFMEQYEGNQLLSKLLRKVVMYFCKHNWLPELNETPE</sequence>
<dbReference type="AlphaFoldDB" id="A0A154PT03"/>
<dbReference type="Pfam" id="PF02958">
    <property type="entry name" value="EcKL"/>
    <property type="match status" value="1"/>
</dbReference>
<feature type="domain" description="CHK kinase-like" evidence="1">
    <location>
        <begin position="144"/>
        <end position="331"/>
    </location>
</feature>
<dbReference type="Gene3D" id="3.90.1200.10">
    <property type="match status" value="1"/>
</dbReference>
<dbReference type="Proteomes" id="UP000076502">
    <property type="component" value="Unassembled WGS sequence"/>
</dbReference>
<keyword evidence="3" id="KW-1185">Reference proteome</keyword>
<dbReference type="OrthoDB" id="191037at2759"/>
<protein>
    <recommendedName>
        <fullName evidence="1">CHK kinase-like domain-containing protein</fullName>
    </recommendedName>
</protein>
<dbReference type="InterPro" id="IPR004119">
    <property type="entry name" value="EcKL"/>
</dbReference>
<dbReference type="OMA" id="KEIFMYE"/>
<gene>
    <name evidence="2" type="ORF">WN55_08449</name>
</gene>
<dbReference type="InterPro" id="IPR015897">
    <property type="entry name" value="CHK_kinase-like"/>
</dbReference>
<reference evidence="2 3" key="1">
    <citation type="submission" date="2015-07" db="EMBL/GenBank/DDBJ databases">
        <title>The genome of Dufourea novaeangliae.</title>
        <authorList>
            <person name="Pan H."/>
            <person name="Kapheim K."/>
        </authorList>
    </citation>
    <scope>NUCLEOTIDE SEQUENCE [LARGE SCALE GENOMIC DNA]</scope>
    <source>
        <strain evidence="2">0120121106</strain>
        <tissue evidence="2">Whole body</tissue>
    </source>
</reference>
<evidence type="ECO:0000259" key="1">
    <source>
        <dbReference type="SMART" id="SM00587"/>
    </source>
</evidence>